<dbReference type="AlphaFoldDB" id="A0A6B8KE75"/>
<protein>
    <recommendedName>
        <fullName evidence="3">RHS repeat-associated core domain-containing protein</fullName>
    </recommendedName>
</protein>
<proteinExistence type="predicted"/>
<dbReference type="InterPro" id="IPR050708">
    <property type="entry name" value="T6SS_VgrG/RHS"/>
</dbReference>
<reference evidence="1 2" key="1">
    <citation type="submission" date="2019-11" db="EMBL/GenBank/DDBJ databases">
        <title>The genome sequence of Methylocystis heyeri.</title>
        <authorList>
            <person name="Oshkin I.Y."/>
            <person name="Miroshnikov K."/>
            <person name="Dedysh S.N."/>
        </authorList>
    </citation>
    <scope>NUCLEOTIDE SEQUENCE [LARGE SCALE GENOMIC DNA]</scope>
    <source>
        <strain evidence="1 2">H2</strain>
    </source>
</reference>
<dbReference type="PANTHER" id="PTHR32305">
    <property type="match status" value="1"/>
</dbReference>
<dbReference type="EMBL" id="CP046052">
    <property type="protein sequence ID" value="QGM46566.1"/>
    <property type="molecule type" value="Genomic_DNA"/>
</dbReference>
<dbReference type="InterPro" id="IPR022385">
    <property type="entry name" value="Rhs_assc_core"/>
</dbReference>
<gene>
    <name evidence="1" type="ORF">H2LOC_013160</name>
</gene>
<dbReference type="PRINTS" id="PR00394">
    <property type="entry name" value="RHSPROTEIN"/>
</dbReference>
<dbReference type="OrthoDB" id="6057489at2"/>
<evidence type="ECO:0000313" key="1">
    <source>
        <dbReference type="EMBL" id="QGM46566.1"/>
    </source>
</evidence>
<dbReference type="Proteomes" id="UP000309061">
    <property type="component" value="Chromosome"/>
</dbReference>
<sequence>MSKSTGGQPATYFAYDISGHLIGGYNAAGTLVREIVWLGDMPIAEIFPNQSPYFIAPDHLNGAMALIGPTPQSPATPMILWSFDPDPFGNGTPRNPTGAVGFNLRFPGQFADGETGLNYNGARDYDPTSGRYIESDPIGLGGGVNTYVYAGNNPVSLIDPFGTSADGPGFVSGVQSAFGDMFSSPQHYFGTTVPNAVGGILNACGAFCDPGVQMSIGDVPGAAVFGILGNFAKATGTAERMAGLIDGSAIRFTQSSVSATFRDGASLQTTVDALRAGTMSPVELPPIRTFQQGGLTFTLDNRRLLATQLAGTRVNAIPATTEEIIAEGWKLTTTNYGCIICLKGGTVE</sequence>
<evidence type="ECO:0008006" key="3">
    <source>
        <dbReference type="Google" id="ProtNLM"/>
    </source>
</evidence>
<accession>A0A6B8KE75</accession>
<name>A0A6B8KE75_9HYPH</name>
<dbReference type="RefSeq" id="WP_136496798.1">
    <property type="nucleotide sequence ID" value="NZ_CP046052.1"/>
</dbReference>
<organism evidence="1 2">
    <name type="scientific">Methylocystis heyeri</name>
    <dbReference type="NCBI Taxonomy" id="391905"/>
    <lineage>
        <taxon>Bacteria</taxon>
        <taxon>Pseudomonadati</taxon>
        <taxon>Pseudomonadota</taxon>
        <taxon>Alphaproteobacteria</taxon>
        <taxon>Hyphomicrobiales</taxon>
        <taxon>Methylocystaceae</taxon>
        <taxon>Methylocystis</taxon>
    </lineage>
</organism>
<evidence type="ECO:0000313" key="2">
    <source>
        <dbReference type="Proteomes" id="UP000309061"/>
    </source>
</evidence>
<dbReference type="Gene3D" id="2.180.10.10">
    <property type="entry name" value="RHS repeat-associated core"/>
    <property type="match status" value="1"/>
</dbReference>
<keyword evidence="2" id="KW-1185">Reference proteome</keyword>
<dbReference type="PANTHER" id="PTHR32305:SF15">
    <property type="entry name" value="PROTEIN RHSA-RELATED"/>
    <property type="match status" value="1"/>
</dbReference>
<dbReference type="KEGG" id="mhey:H2LOC_013160"/>
<dbReference type="NCBIfam" id="TIGR03696">
    <property type="entry name" value="Rhs_assc_core"/>
    <property type="match status" value="1"/>
</dbReference>